<comment type="caution">
    <text evidence="5">The sequence shown here is derived from an EMBL/GenBank/DDBJ whole genome shotgun (WGS) entry which is preliminary data.</text>
</comment>
<dbReference type="Gene3D" id="1.10.10.10">
    <property type="entry name" value="Winged helix-like DNA-binding domain superfamily/Winged helix DNA-binding domain"/>
    <property type="match status" value="1"/>
</dbReference>
<dbReference type="PANTHER" id="PTHR33154:SF33">
    <property type="entry name" value="TRANSCRIPTIONAL REPRESSOR SDPR"/>
    <property type="match status" value="1"/>
</dbReference>
<evidence type="ECO:0000313" key="6">
    <source>
        <dbReference type="Proteomes" id="UP000445000"/>
    </source>
</evidence>
<evidence type="ECO:0000256" key="2">
    <source>
        <dbReference type="ARBA" id="ARBA00023125"/>
    </source>
</evidence>
<dbReference type="CDD" id="cd00090">
    <property type="entry name" value="HTH_ARSR"/>
    <property type="match status" value="1"/>
</dbReference>
<dbReference type="PRINTS" id="PR00778">
    <property type="entry name" value="HTHARSR"/>
</dbReference>
<organism evidence="5 6">
    <name type="scientific">Steroidobacter agaridevorans</name>
    <dbReference type="NCBI Taxonomy" id="2695856"/>
    <lineage>
        <taxon>Bacteria</taxon>
        <taxon>Pseudomonadati</taxon>
        <taxon>Pseudomonadota</taxon>
        <taxon>Gammaproteobacteria</taxon>
        <taxon>Steroidobacterales</taxon>
        <taxon>Steroidobacteraceae</taxon>
        <taxon>Steroidobacter</taxon>
    </lineage>
</organism>
<evidence type="ECO:0000259" key="4">
    <source>
        <dbReference type="PROSITE" id="PS50987"/>
    </source>
</evidence>
<dbReference type="InterPro" id="IPR001845">
    <property type="entry name" value="HTH_ArsR_DNA-bd_dom"/>
</dbReference>
<keyword evidence="6" id="KW-1185">Reference proteome</keyword>
<gene>
    <name evidence="5" type="ORF">GCM10011487_01910</name>
</gene>
<dbReference type="GO" id="GO:0003700">
    <property type="term" value="F:DNA-binding transcription factor activity"/>
    <property type="evidence" value="ECO:0007669"/>
    <property type="project" value="InterPro"/>
</dbReference>
<dbReference type="SUPFAM" id="SSF46785">
    <property type="entry name" value="Winged helix' DNA-binding domain"/>
    <property type="match status" value="1"/>
</dbReference>
<dbReference type="AlphaFoldDB" id="A0A829Y597"/>
<feature type="domain" description="HTH arsR-type" evidence="4">
    <location>
        <begin position="5"/>
        <end position="100"/>
    </location>
</feature>
<dbReference type="Pfam" id="PF12840">
    <property type="entry name" value="HTH_20"/>
    <property type="match status" value="1"/>
</dbReference>
<dbReference type="Proteomes" id="UP000445000">
    <property type="component" value="Unassembled WGS sequence"/>
</dbReference>
<evidence type="ECO:0000313" key="5">
    <source>
        <dbReference type="EMBL" id="GFE78191.1"/>
    </source>
</evidence>
<dbReference type="RefSeq" id="WP_161810119.1">
    <property type="nucleotide sequence ID" value="NZ_BLJN01000001.1"/>
</dbReference>
<accession>A0A829Y597</accession>
<dbReference type="InterPro" id="IPR011991">
    <property type="entry name" value="ArsR-like_HTH"/>
</dbReference>
<reference evidence="6" key="1">
    <citation type="submission" date="2020-01" db="EMBL/GenBank/DDBJ databases">
        <title>'Steroidobacter agaridevorans' sp. nov., agar-degrading bacteria isolated from rhizosphere soils.</title>
        <authorList>
            <person name="Ikenaga M."/>
            <person name="Kataoka M."/>
            <person name="Murouchi A."/>
            <person name="Katsuragi S."/>
            <person name="Sakai M."/>
        </authorList>
    </citation>
    <scope>NUCLEOTIDE SEQUENCE [LARGE SCALE GENOMIC DNA]</scope>
    <source>
        <strain evidence="6">YU21-B</strain>
    </source>
</reference>
<dbReference type="GO" id="GO:0003677">
    <property type="term" value="F:DNA binding"/>
    <property type="evidence" value="ECO:0007669"/>
    <property type="project" value="UniProtKB-KW"/>
</dbReference>
<keyword evidence="1" id="KW-0805">Transcription regulation</keyword>
<dbReference type="NCBIfam" id="NF033788">
    <property type="entry name" value="HTH_metalloreg"/>
    <property type="match status" value="1"/>
</dbReference>
<proteinExistence type="predicted"/>
<name>A0A829Y597_9GAMM</name>
<dbReference type="InterPro" id="IPR036388">
    <property type="entry name" value="WH-like_DNA-bd_sf"/>
</dbReference>
<protein>
    <submittedName>
        <fullName evidence="5">Transcriptional regulator</fullName>
    </submittedName>
</protein>
<dbReference type="PROSITE" id="PS50987">
    <property type="entry name" value="HTH_ARSR_2"/>
    <property type="match status" value="1"/>
</dbReference>
<dbReference type="InterPro" id="IPR036390">
    <property type="entry name" value="WH_DNA-bd_sf"/>
</dbReference>
<evidence type="ECO:0000256" key="3">
    <source>
        <dbReference type="ARBA" id="ARBA00023163"/>
    </source>
</evidence>
<dbReference type="PANTHER" id="PTHR33154">
    <property type="entry name" value="TRANSCRIPTIONAL REGULATOR, ARSR FAMILY"/>
    <property type="match status" value="1"/>
</dbReference>
<keyword evidence="2" id="KW-0238">DNA-binding</keyword>
<keyword evidence="3" id="KW-0804">Transcription</keyword>
<sequence length="113" mass="12396">MSTKRPELRLKASAPIFAALGDETRLRLVIFLSAAGPSSTAALTANVDVTRQAVAKHLRVMKEAGLVSSAYQGRDSVWQIESSQLEEAQRCIELLTSRWDAAIDRLRTLVEEG</sequence>
<dbReference type="InterPro" id="IPR051081">
    <property type="entry name" value="HTH_MetalResp_TranReg"/>
</dbReference>
<dbReference type="SMART" id="SM00418">
    <property type="entry name" value="HTH_ARSR"/>
    <property type="match status" value="1"/>
</dbReference>
<dbReference type="EMBL" id="BLJN01000001">
    <property type="protein sequence ID" value="GFE78191.1"/>
    <property type="molecule type" value="Genomic_DNA"/>
</dbReference>
<evidence type="ECO:0000256" key="1">
    <source>
        <dbReference type="ARBA" id="ARBA00023015"/>
    </source>
</evidence>